<evidence type="ECO:0000313" key="1">
    <source>
        <dbReference type="EMBL" id="KAK3264076.1"/>
    </source>
</evidence>
<keyword evidence="2" id="KW-1185">Reference proteome</keyword>
<name>A0AAE0KX71_9CHLO</name>
<accession>A0AAE0KX71</accession>
<evidence type="ECO:0000313" key="2">
    <source>
        <dbReference type="Proteomes" id="UP001190700"/>
    </source>
</evidence>
<reference evidence="1 2" key="1">
    <citation type="journal article" date="2015" name="Genome Biol. Evol.">
        <title>Comparative Genomics of a Bacterivorous Green Alga Reveals Evolutionary Causalities and Consequences of Phago-Mixotrophic Mode of Nutrition.</title>
        <authorList>
            <person name="Burns J.A."/>
            <person name="Paasch A."/>
            <person name="Narechania A."/>
            <person name="Kim E."/>
        </authorList>
    </citation>
    <scope>NUCLEOTIDE SEQUENCE [LARGE SCALE GENOMIC DNA]</scope>
    <source>
        <strain evidence="1 2">PLY_AMNH</strain>
    </source>
</reference>
<dbReference type="AlphaFoldDB" id="A0AAE0KX71"/>
<comment type="caution">
    <text evidence="1">The sequence shown here is derived from an EMBL/GenBank/DDBJ whole genome shotgun (WGS) entry which is preliminary data.</text>
</comment>
<protein>
    <submittedName>
        <fullName evidence="1">Uncharacterized protein</fullName>
    </submittedName>
</protein>
<gene>
    <name evidence="1" type="ORF">CYMTET_27159</name>
</gene>
<organism evidence="1 2">
    <name type="scientific">Cymbomonas tetramitiformis</name>
    <dbReference type="NCBI Taxonomy" id="36881"/>
    <lineage>
        <taxon>Eukaryota</taxon>
        <taxon>Viridiplantae</taxon>
        <taxon>Chlorophyta</taxon>
        <taxon>Pyramimonadophyceae</taxon>
        <taxon>Pyramimonadales</taxon>
        <taxon>Pyramimonadaceae</taxon>
        <taxon>Cymbomonas</taxon>
    </lineage>
</organism>
<dbReference type="Proteomes" id="UP001190700">
    <property type="component" value="Unassembled WGS sequence"/>
</dbReference>
<sequence>GLPLEDHPEVRWDKFAVLVHLNDLPSLHERLEGFHAHAIHDMRQELGKVWRRFLYSSVYGSYLGEDNSTDSFQTLVEILASRLLQS</sequence>
<proteinExistence type="predicted"/>
<dbReference type="EMBL" id="LGRX02014809">
    <property type="protein sequence ID" value="KAK3264076.1"/>
    <property type="molecule type" value="Genomic_DNA"/>
</dbReference>
<feature type="non-terminal residue" evidence="1">
    <location>
        <position position="1"/>
    </location>
</feature>